<feature type="signal peptide" evidence="2">
    <location>
        <begin position="1"/>
        <end position="20"/>
    </location>
</feature>
<dbReference type="SUPFAM" id="SSF82153">
    <property type="entry name" value="FAS1 domain"/>
    <property type="match status" value="1"/>
</dbReference>
<feature type="domain" description="FAS1" evidence="3">
    <location>
        <begin position="84"/>
        <end position="216"/>
    </location>
</feature>
<evidence type="ECO:0000313" key="5">
    <source>
        <dbReference type="Proteomes" id="UP001207228"/>
    </source>
</evidence>
<dbReference type="RefSeq" id="WP_266051769.1">
    <property type="nucleotide sequence ID" value="NZ_JAPFQO010000003.1"/>
</dbReference>
<keyword evidence="2" id="KW-0732">Signal</keyword>
<dbReference type="PANTHER" id="PTHR10900:SF77">
    <property type="entry name" value="FI19380P1"/>
    <property type="match status" value="1"/>
</dbReference>
<dbReference type="InterPro" id="IPR036378">
    <property type="entry name" value="FAS1_dom_sf"/>
</dbReference>
<evidence type="ECO:0000313" key="4">
    <source>
        <dbReference type="EMBL" id="MCX2739708.1"/>
    </source>
</evidence>
<comment type="caution">
    <text evidence="4">The sequence shown here is derived from an EMBL/GenBank/DDBJ whole genome shotgun (WGS) entry which is preliminary data.</text>
</comment>
<dbReference type="Gene3D" id="2.30.180.10">
    <property type="entry name" value="FAS1 domain"/>
    <property type="match status" value="1"/>
</dbReference>
<dbReference type="InterPro" id="IPR050904">
    <property type="entry name" value="Adhesion/Biosynth-related"/>
</dbReference>
<dbReference type="PANTHER" id="PTHR10900">
    <property type="entry name" value="PERIOSTIN-RELATED"/>
    <property type="match status" value="1"/>
</dbReference>
<feature type="chain" id="PRO_5045485342" evidence="2">
    <location>
        <begin position="21"/>
        <end position="221"/>
    </location>
</feature>
<dbReference type="Pfam" id="PF02469">
    <property type="entry name" value="Fasciclin"/>
    <property type="match status" value="1"/>
</dbReference>
<feature type="region of interest" description="Disordered" evidence="1">
    <location>
        <begin position="47"/>
        <end position="79"/>
    </location>
</feature>
<protein>
    <submittedName>
        <fullName evidence="4">Fasciclin domain-containing protein</fullName>
    </submittedName>
</protein>
<evidence type="ECO:0000259" key="3">
    <source>
        <dbReference type="PROSITE" id="PS50213"/>
    </source>
</evidence>
<sequence>MKKLKIVPFALMAASLFWSCAGSDTNASMNSTVSAEGDAANALEDQQAELETDASQAPMDPDTDMSEEDPARDVVSADNPLGRKPSIVALAQQTPELSTFLELIKAADMVTVLESPAPYTVFAPTNEAFAALPAGTVEALKSPDNKLELRRIIQAHVLPNRISTDEMKDGTPMLTAQGDEVIVSRQGNSIKVGDASIRVPDVQASNGVVHIIDRVLAPPSE</sequence>
<name>A0ABT3RE72_9BACT</name>
<organism evidence="4 5">
    <name type="scientific">Pontibacter anaerobius</name>
    <dbReference type="NCBI Taxonomy" id="2993940"/>
    <lineage>
        <taxon>Bacteria</taxon>
        <taxon>Pseudomonadati</taxon>
        <taxon>Bacteroidota</taxon>
        <taxon>Cytophagia</taxon>
        <taxon>Cytophagales</taxon>
        <taxon>Hymenobacteraceae</taxon>
        <taxon>Pontibacter</taxon>
    </lineage>
</organism>
<feature type="compositionally biased region" description="Acidic residues" evidence="1">
    <location>
        <begin position="61"/>
        <end position="70"/>
    </location>
</feature>
<evidence type="ECO:0000256" key="2">
    <source>
        <dbReference type="SAM" id="SignalP"/>
    </source>
</evidence>
<gene>
    <name evidence="4" type="ORF">OO017_07110</name>
</gene>
<proteinExistence type="predicted"/>
<keyword evidence="5" id="KW-1185">Reference proteome</keyword>
<dbReference type="SMART" id="SM00554">
    <property type="entry name" value="FAS1"/>
    <property type="match status" value="1"/>
</dbReference>
<dbReference type="EMBL" id="JAPFQO010000003">
    <property type="protein sequence ID" value="MCX2739708.1"/>
    <property type="molecule type" value="Genomic_DNA"/>
</dbReference>
<reference evidence="4 5" key="1">
    <citation type="submission" date="2022-11" db="EMBL/GenBank/DDBJ databases">
        <title>The characterization of three novel Bacteroidetes species and genomic analysis of their roles in tidal elemental geochemical cycles.</title>
        <authorList>
            <person name="Ma K.-J."/>
        </authorList>
    </citation>
    <scope>NUCLEOTIDE SEQUENCE [LARGE SCALE GENOMIC DNA]</scope>
    <source>
        <strain evidence="4 5">M82</strain>
    </source>
</reference>
<dbReference type="PROSITE" id="PS50213">
    <property type="entry name" value="FAS1"/>
    <property type="match status" value="1"/>
</dbReference>
<accession>A0ABT3RE72</accession>
<dbReference type="InterPro" id="IPR000782">
    <property type="entry name" value="FAS1_domain"/>
</dbReference>
<evidence type="ECO:0000256" key="1">
    <source>
        <dbReference type="SAM" id="MobiDB-lite"/>
    </source>
</evidence>
<dbReference type="Proteomes" id="UP001207228">
    <property type="component" value="Unassembled WGS sequence"/>
</dbReference>